<keyword evidence="4" id="KW-1185">Reference proteome</keyword>
<reference evidence="4" key="1">
    <citation type="journal article" date="2019" name="Int. J. Syst. Evol. Microbiol.">
        <title>The Global Catalogue of Microorganisms (GCM) 10K type strain sequencing project: providing services to taxonomists for standard genome sequencing and annotation.</title>
        <authorList>
            <consortium name="The Broad Institute Genomics Platform"/>
            <consortium name="The Broad Institute Genome Sequencing Center for Infectious Disease"/>
            <person name="Wu L."/>
            <person name="Ma J."/>
        </authorList>
    </citation>
    <scope>NUCLEOTIDE SEQUENCE [LARGE SCALE GENOMIC DNA]</scope>
    <source>
        <strain evidence="4">CGMCC 1.16275</strain>
    </source>
</reference>
<evidence type="ECO:0000313" key="3">
    <source>
        <dbReference type="EMBL" id="MFD1610651.1"/>
    </source>
</evidence>
<feature type="signal peptide" evidence="2">
    <location>
        <begin position="1"/>
        <end position="21"/>
    </location>
</feature>
<dbReference type="EMBL" id="JBHUDY010000001">
    <property type="protein sequence ID" value="MFD1610651.1"/>
    <property type="molecule type" value="Genomic_DNA"/>
</dbReference>
<dbReference type="InterPro" id="IPR029046">
    <property type="entry name" value="LolA/LolB/LppX"/>
</dbReference>
<evidence type="ECO:0000313" key="4">
    <source>
        <dbReference type="Proteomes" id="UP001597115"/>
    </source>
</evidence>
<dbReference type="Gene3D" id="2.50.20.10">
    <property type="entry name" value="Lipoprotein localisation LolA/LolB/LppX"/>
    <property type="match status" value="1"/>
</dbReference>
<evidence type="ECO:0000256" key="2">
    <source>
        <dbReference type="SAM" id="SignalP"/>
    </source>
</evidence>
<feature type="chain" id="PRO_5046519128" evidence="2">
    <location>
        <begin position="22"/>
        <end position="203"/>
    </location>
</feature>
<gene>
    <name evidence="3" type="ORF">ACFSCW_02420</name>
</gene>
<name>A0ABW4HZR2_9SPHN</name>
<accession>A0ABW4HZR2</accession>
<dbReference type="SUPFAM" id="SSF89392">
    <property type="entry name" value="Prokaryotic lipoproteins and lipoprotein localization factors"/>
    <property type="match status" value="1"/>
</dbReference>
<dbReference type="CDD" id="cd16325">
    <property type="entry name" value="LolA"/>
    <property type="match status" value="1"/>
</dbReference>
<keyword evidence="1 2" id="KW-0732">Signal</keyword>
<dbReference type="Pfam" id="PF03548">
    <property type="entry name" value="LolA"/>
    <property type="match status" value="1"/>
</dbReference>
<keyword evidence="3" id="KW-0449">Lipoprotein</keyword>
<dbReference type="PANTHER" id="PTHR35869">
    <property type="entry name" value="OUTER-MEMBRANE LIPOPROTEIN CARRIER PROTEIN"/>
    <property type="match status" value="1"/>
</dbReference>
<dbReference type="RefSeq" id="WP_380886520.1">
    <property type="nucleotide sequence ID" value="NZ_JBHUDY010000001.1"/>
</dbReference>
<comment type="caution">
    <text evidence="3">The sequence shown here is derived from an EMBL/GenBank/DDBJ whole genome shotgun (WGS) entry which is preliminary data.</text>
</comment>
<organism evidence="3 4">
    <name type="scientific">Sphingomonas tabacisoli</name>
    <dbReference type="NCBI Taxonomy" id="2249466"/>
    <lineage>
        <taxon>Bacteria</taxon>
        <taxon>Pseudomonadati</taxon>
        <taxon>Pseudomonadota</taxon>
        <taxon>Alphaproteobacteria</taxon>
        <taxon>Sphingomonadales</taxon>
        <taxon>Sphingomonadaceae</taxon>
        <taxon>Sphingomonas</taxon>
    </lineage>
</organism>
<evidence type="ECO:0000256" key="1">
    <source>
        <dbReference type="ARBA" id="ARBA00022729"/>
    </source>
</evidence>
<dbReference type="PANTHER" id="PTHR35869:SF1">
    <property type="entry name" value="OUTER-MEMBRANE LIPOPROTEIN CARRIER PROTEIN"/>
    <property type="match status" value="1"/>
</dbReference>
<dbReference type="Proteomes" id="UP001597115">
    <property type="component" value="Unassembled WGS sequence"/>
</dbReference>
<proteinExistence type="predicted"/>
<sequence length="203" mass="22028">MRFRPALAAFASLALTAPAVAQPNVIAKVQQHLRGVQTMTADFVQTDRKGKALTGKVTLKQPGKIRFQYGDGVPILIVGDGRVLHFIDYQVRQVSKYPIGGSPLDILLNPKRDLSRIARVVPSAAPGVITILARDPQRPQFGSITLAFTENASAPGGIMLEGWVALDAQNNRTTVRLSNQRLNGPVADTVFLWDDPRPKKKAG</sequence>
<dbReference type="InterPro" id="IPR004564">
    <property type="entry name" value="OM_lipoprot_carrier_LolA-like"/>
</dbReference>
<protein>
    <submittedName>
        <fullName evidence="3">Outer membrane lipoprotein carrier protein LolA</fullName>
    </submittedName>
</protein>